<evidence type="ECO:0000256" key="4">
    <source>
        <dbReference type="PROSITE-ProRule" id="PRU00409"/>
    </source>
</evidence>
<dbReference type="AlphaFoldDB" id="A0A4U6QEP7"/>
<accession>A0A4U6QEP7</accession>
<keyword evidence="2 4" id="KW-0547">Nucleotide-binding</keyword>
<feature type="region of interest" description="Disordered" evidence="5">
    <location>
        <begin position="330"/>
        <end position="362"/>
    </location>
</feature>
<dbReference type="Gene3D" id="3.30.470.20">
    <property type="entry name" value="ATP-grasp fold, B domain"/>
    <property type="match status" value="1"/>
</dbReference>
<keyword evidence="1" id="KW-0436">Ligase</keyword>
<gene>
    <name evidence="7" type="ORF">FDO65_13995</name>
</gene>
<evidence type="ECO:0000256" key="5">
    <source>
        <dbReference type="SAM" id="MobiDB-lite"/>
    </source>
</evidence>
<dbReference type="InterPro" id="IPR052032">
    <property type="entry name" value="ATP-dep_AA_Ligase"/>
</dbReference>
<dbReference type="Proteomes" id="UP000306985">
    <property type="component" value="Unassembled WGS sequence"/>
</dbReference>
<dbReference type="Gene3D" id="3.30.1490.20">
    <property type="entry name" value="ATP-grasp fold, A domain"/>
    <property type="match status" value="1"/>
</dbReference>
<dbReference type="InterPro" id="IPR036291">
    <property type="entry name" value="NAD(P)-bd_dom_sf"/>
</dbReference>
<evidence type="ECO:0000259" key="6">
    <source>
        <dbReference type="PROSITE" id="PS50975"/>
    </source>
</evidence>
<keyword evidence="8" id="KW-1185">Reference proteome</keyword>
<dbReference type="OrthoDB" id="7625478at2"/>
<sequence>MNPHSPTEPTTVLVTGAGGAAGIAIIRSLLARGGVRVIAADMDRLASGLYLVPAADRVLVPAGLAPDFASAVHHWCEHFGVQVVFPTVDVELPVLAARRVEFERRGTRLASPSLATLDVCLDKWALARRCQGVLPVPRTQTLSPAAAVGRTFPVIVKPRRGAGSRGIELVESAADLIALGTDDDRLVQDYLPGDEYSVDVLAGLDGSVIAAVPRSRLRVDSGISVAGATFHDDELEAAARAVARAIDLTTVANVQLRRDADGRAALLEVNPRFPGAMPLTVAAGVDMPSLTLDLVLGRPVPAALDFQELAVVRHLDEVFVTNAEIAAVDDAPPGRTGQRVGAVHPDPVSPAAEVPAGSTAGR</sequence>
<dbReference type="InterPro" id="IPR048764">
    <property type="entry name" value="PylC_N"/>
</dbReference>
<evidence type="ECO:0000256" key="2">
    <source>
        <dbReference type="ARBA" id="ARBA00022741"/>
    </source>
</evidence>
<organism evidence="7 8">
    <name type="scientific">Nakamurella flava</name>
    <dbReference type="NCBI Taxonomy" id="2576308"/>
    <lineage>
        <taxon>Bacteria</taxon>
        <taxon>Bacillati</taxon>
        <taxon>Actinomycetota</taxon>
        <taxon>Actinomycetes</taxon>
        <taxon>Nakamurellales</taxon>
        <taxon>Nakamurellaceae</taxon>
        <taxon>Nakamurella</taxon>
    </lineage>
</organism>
<dbReference type="SUPFAM" id="SSF51735">
    <property type="entry name" value="NAD(P)-binding Rossmann-fold domains"/>
    <property type="match status" value="1"/>
</dbReference>
<dbReference type="EMBL" id="SZZH01000003">
    <property type="protein sequence ID" value="TKV58633.1"/>
    <property type="molecule type" value="Genomic_DNA"/>
</dbReference>
<evidence type="ECO:0000256" key="3">
    <source>
        <dbReference type="ARBA" id="ARBA00022840"/>
    </source>
</evidence>
<name>A0A4U6QEP7_9ACTN</name>
<dbReference type="InterPro" id="IPR011761">
    <property type="entry name" value="ATP-grasp"/>
</dbReference>
<dbReference type="Pfam" id="PF21360">
    <property type="entry name" value="PylC-like_N"/>
    <property type="match status" value="1"/>
</dbReference>
<dbReference type="Gene3D" id="3.40.50.20">
    <property type="match status" value="1"/>
</dbReference>
<proteinExistence type="predicted"/>
<evidence type="ECO:0000313" key="8">
    <source>
        <dbReference type="Proteomes" id="UP000306985"/>
    </source>
</evidence>
<dbReference type="RefSeq" id="WP_137450294.1">
    <property type="nucleotide sequence ID" value="NZ_SZZH01000003.1"/>
</dbReference>
<dbReference type="PANTHER" id="PTHR43585">
    <property type="entry name" value="FUMIPYRROLE BIOSYNTHESIS PROTEIN C"/>
    <property type="match status" value="1"/>
</dbReference>
<evidence type="ECO:0000313" key="7">
    <source>
        <dbReference type="EMBL" id="TKV58633.1"/>
    </source>
</evidence>
<keyword evidence="3 4" id="KW-0067">ATP-binding</keyword>
<dbReference type="Pfam" id="PF15632">
    <property type="entry name" value="ATPgrasp_Ter"/>
    <property type="match status" value="1"/>
</dbReference>
<comment type="caution">
    <text evidence="7">The sequence shown here is derived from an EMBL/GenBank/DDBJ whole genome shotgun (WGS) entry which is preliminary data.</text>
</comment>
<dbReference type="GO" id="GO:0046872">
    <property type="term" value="F:metal ion binding"/>
    <property type="evidence" value="ECO:0007669"/>
    <property type="project" value="InterPro"/>
</dbReference>
<dbReference type="GO" id="GO:0016874">
    <property type="term" value="F:ligase activity"/>
    <property type="evidence" value="ECO:0007669"/>
    <property type="project" value="UniProtKB-KW"/>
</dbReference>
<dbReference type="PROSITE" id="PS50975">
    <property type="entry name" value="ATP_GRASP"/>
    <property type="match status" value="1"/>
</dbReference>
<evidence type="ECO:0000256" key="1">
    <source>
        <dbReference type="ARBA" id="ARBA00022598"/>
    </source>
</evidence>
<dbReference type="PANTHER" id="PTHR43585:SF2">
    <property type="entry name" value="ATP-GRASP ENZYME FSQD"/>
    <property type="match status" value="1"/>
</dbReference>
<dbReference type="SUPFAM" id="SSF56059">
    <property type="entry name" value="Glutathione synthetase ATP-binding domain-like"/>
    <property type="match status" value="1"/>
</dbReference>
<reference evidence="7 8" key="1">
    <citation type="submission" date="2019-05" db="EMBL/GenBank/DDBJ databases">
        <title>Nakamurella sp. N5BH11, whole genome shotgun sequence.</title>
        <authorList>
            <person name="Tuo L."/>
        </authorList>
    </citation>
    <scope>NUCLEOTIDE SEQUENCE [LARGE SCALE GENOMIC DNA]</scope>
    <source>
        <strain evidence="7 8">N5BH11</strain>
    </source>
</reference>
<feature type="domain" description="ATP-grasp" evidence="6">
    <location>
        <begin position="126"/>
        <end position="296"/>
    </location>
</feature>
<dbReference type="GO" id="GO:0005524">
    <property type="term" value="F:ATP binding"/>
    <property type="evidence" value="ECO:0007669"/>
    <property type="project" value="UniProtKB-UniRule"/>
</dbReference>
<protein>
    <submittedName>
        <fullName evidence="7">ATP-grasp domain-containing protein</fullName>
    </submittedName>
</protein>
<dbReference type="InterPro" id="IPR013815">
    <property type="entry name" value="ATP_grasp_subdomain_1"/>
</dbReference>